<evidence type="ECO:0000313" key="1">
    <source>
        <dbReference type="EMBL" id="EFV01609.1"/>
    </source>
</evidence>
<reference evidence="1 2" key="1">
    <citation type="submission" date="2010-12" db="EMBL/GenBank/DDBJ databases">
        <authorList>
            <person name="Muzny D."/>
            <person name="Qin X."/>
            <person name="Deng J."/>
            <person name="Jiang H."/>
            <person name="Liu Y."/>
            <person name="Qu J."/>
            <person name="Song X.-Z."/>
            <person name="Zhang L."/>
            <person name="Thornton R."/>
            <person name="Coyle M."/>
            <person name="Francisco L."/>
            <person name="Jackson L."/>
            <person name="Javaid M."/>
            <person name="Korchina V."/>
            <person name="Kovar C."/>
            <person name="Mata R."/>
            <person name="Mathew T."/>
            <person name="Ngo R."/>
            <person name="Nguyen L."/>
            <person name="Nguyen N."/>
            <person name="Okwuonu G."/>
            <person name="Ongeri F."/>
            <person name="Pham C."/>
            <person name="Simmons D."/>
            <person name="Wilczek-Boney K."/>
            <person name="Hale W."/>
            <person name="Jakkamsetti A."/>
            <person name="Pham P."/>
            <person name="Ruth R."/>
            <person name="San Lucas F."/>
            <person name="Warren J."/>
            <person name="Zhang J."/>
            <person name="Zhao Z."/>
            <person name="Zhou C."/>
            <person name="Zhu D."/>
            <person name="Lee S."/>
            <person name="Bess C."/>
            <person name="Blankenburg K."/>
            <person name="Forbes L."/>
            <person name="Fu Q."/>
            <person name="Gubbala S."/>
            <person name="Hirani K."/>
            <person name="Jayaseelan J.C."/>
            <person name="Lara F."/>
            <person name="Munidasa M."/>
            <person name="Palculict T."/>
            <person name="Patil S."/>
            <person name="Pu L.-L."/>
            <person name="Saada N."/>
            <person name="Tang L."/>
            <person name="Weissenberger G."/>
            <person name="Zhu Y."/>
            <person name="Hemphill L."/>
            <person name="Shang Y."/>
            <person name="Youmans B."/>
            <person name="Ayvaz T."/>
            <person name="Ross M."/>
            <person name="Santibanez J."/>
            <person name="Aqrawi P."/>
            <person name="Gross S."/>
            <person name="Joshi V."/>
            <person name="Fowler G."/>
            <person name="Nazareth L."/>
            <person name="Reid J."/>
            <person name="Worley K."/>
            <person name="Petrosino J."/>
            <person name="Highlander S."/>
            <person name="Gibbs R."/>
        </authorList>
    </citation>
    <scope>NUCLEOTIDE SEQUENCE [LARGE SCALE GENOMIC DNA]</scope>
    <source>
        <strain evidence="1 2">ATCC 23263</strain>
    </source>
</reference>
<organism evidence="1 2">
    <name type="scientific">Pseudoramibacter alactolyticus ATCC 23263</name>
    <dbReference type="NCBI Taxonomy" id="887929"/>
    <lineage>
        <taxon>Bacteria</taxon>
        <taxon>Bacillati</taxon>
        <taxon>Bacillota</taxon>
        <taxon>Clostridia</taxon>
        <taxon>Eubacteriales</taxon>
        <taxon>Eubacteriaceae</taxon>
        <taxon>Pseudoramibacter</taxon>
    </lineage>
</organism>
<dbReference type="Proteomes" id="UP000004754">
    <property type="component" value="Unassembled WGS sequence"/>
</dbReference>
<gene>
    <name evidence="1" type="ORF">HMP0721_1002</name>
</gene>
<proteinExistence type="predicted"/>
<comment type="caution">
    <text evidence="1">The sequence shown here is derived from an EMBL/GenBank/DDBJ whole genome shotgun (WGS) entry which is preliminary data.</text>
</comment>
<evidence type="ECO:0000313" key="2">
    <source>
        <dbReference type="Proteomes" id="UP000004754"/>
    </source>
</evidence>
<dbReference type="EMBL" id="AEQN01000016">
    <property type="protein sequence ID" value="EFV01609.1"/>
    <property type="molecule type" value="Genomic_DNA"/>
</dbReference>
<name>E6MG69_9FIRM</name>
<dbReference type="AlphaFoldDB" id="E6MG69"/>
<protein>
    <submittedName>
        <fullName evidence="1">Uncharacterized protein</fullName>
    </submittedName>
</protein>
<keyword evidence="2" id="KW-1185">Reference proteome</keyword>
<dbReference type="HOGENOM" id="CLU_2651642_0_0_9"/>
<accession>E6MG69</accession>
<sequence length="76" mass="8504">MIFGQFIQLNVLQDMHALLNQQVMVNRLQVFQNKQRATRVKSIDAGPVIADDDSAVLFVGSSSHFPVSYQLTLLSI</sequence>